<keyword evidence="3" id="KW-1185">Reference proteome</keyword>
<accession>A0A8H7IV42</accession>
<gene>
    <name evidence="2" type="ORF">EKO04_009041</name>
</gene>
<organism evidence="2 3">
    <name type="scientific">Ascochyta lentis</name>
    <dbReference type="NCBI Taxonomy" id="205686"/>
    <lineage>
        <taxon>Eukaryota</taxon>
        <taxon>Fungi</taxon>
        <taxon>Dikarya</taxon>
        <taxon>Ascomycota</taxon>
        <taxon>Pezizomycotina</taxon>
        <taxon>Dothideomycetes</taxon>
        <taxon>Pleosporomycetidae</taxon>
        <taxon>Pleosporales</taxon>
        <taxon>Pleosporineae</taxon>
        <taxon>Didymellaceae</taxon>
        <taxon>Ascochyta</taxon>
    </lineage>
</organism>
<feature type="compositionally biased region" description="Basic and acidic residues" evidence="1">
    <location>
        <begin position="157"/>
        <end position="166"/>
    </location>
</feature>
<dbReference type="EMBL" id="RZGK01000017">
    <property type="protein sequence ID" value="KAF9692779.1"/>
    <property type="molecule type" value="Genomic_DNA"/>
</dbReference>
<feature type="region of interest" description="Disordered" evidence="1">
    <location>
        <begin position="140"/>
        <end position="178"/>
    </location>
</feature>
<dbReference type="Proteomes" id="UP000651452">
    <property type="component" value="Unassembled WGS sequence"/>
</dbReference>
<sequence length="178" mass="19935">MGYHSTITFTLDTICPWTYPSLLLLQTAHRTANPSSPVTFELQLAPGTVPQVQPRRHRPTRTPPRLKAREIHPVCDYMRIARPRPLPSTSAAVDREYGHAHRTLQCVQERHGREAAVSALASLYPVVLRVRIPVAPRRWSRRVARTHPSREAGQVVDSERDGRGNDDGGTGVDGERRG</sequence>
<evidence type="ECO:0000313" key="3">
    <source>
        <dbReference type="Proteomes" id="UP000651452"/>
    </source>
</evidence>
<protein>
    <submittedName>
        <fullName evidence="2">Uncharacterized protein</fullName>
    </submittedName>
</protein>
<comment type="caution">
    <text evidence="2">The sequence shown here is derived from an EMBL/GenBank/DDBJ whole genome shotgun (WGS) entry which is preliminary data.</text>
</comment>
<reference evidence="2" key="2">
    <citation type="submission" date="2020-09" db="EMBL/GenBank/DDBJ databases">
        <title>Reference genome assembly for Australian Ascochyta lentis isolate Al4.</title>
        <authorList>
            <person name="Lee R.C."/>
            <person name="Farfan-Caceres L.M."/>
            <person name="Debler J.W."/>
            <person name="Williams A.H."/>
            <person name="Henares B.M."/>
        </authorList>
    </citation>
    <scope>NUCLEOTIDE SEQUENCE</scope>
    <source>
        <strain evidence="2">Al4</strain>
    </source>
</reference>
<dbReference type="OrthoDB" id="1930760at2759"/>
<evidence type="ECO:0000256" key="1">
    <source>
        <dbReference type="SAM" id="MobiDB-lite"/>
    </source>
</evidence>
<dbReference type="AlphaFoldDB" id="A0A8H7IV42"/>
<proteinExistence type="predicted"/>
<reference evidence="2" key="1">
    <citation type="submission" date="2018-12" db="EMBL/GenBank/DDBJ databases">
        <authorList>
            <person name="Syme R.A."/>
            <person name="Farfan-Caceres L."/>
            <person name="Lichtenzveig J."/>
        </authorList>
    </citation>
    <scope>NUCLEOTIDE SEQUENCE</scope>
    <source>
        <strain evidence="2">Al4</strain>
    </source>
</reference>
<evidence type="ECO:0000313" key="2">
    <source>
        <dbReference type="EMBL" id="KAF9692779.1"/>
    </source>
</evidence>
<name>A0A8H7IV42_9PLEO</name>